<evidence type="ECO:0000256" key="2">
    <source>
        <dbReference type="ARBA" id="ARBA00007663"/>
    </source>
</evidence>
<comment type="similarity">
    <text evidence="2">Belongs to the SUA5 family.</text>
</comment>
<evidence type="ECO:0000313" key="14">
    <source>
        <dbReference type="EMBL" id="RHY28241.1"/>
    </source>
</evidence>
<evidence type="ECO:0000256" key="7">
    <source>
        <dbReference type="ARBA" id="ARBA00022694"/>
    </source>
</evidence>
<dbReference type="InterPro" id="IPR005145">
    <property type="entry name" value="Sua5_C"/>
</dbReference>
<dbReference type="InterPro" id="IPR017945">
    <property type="entry name" value="DHBP_synth_RibB-like_a/b_dom"/>
</dbReference>
<dbReference type="Pfam" id="PF01300">
    <property type="entry name" value="Sua5_yciO_yrdC"/>
    <property type="match status" value="1"/>
</dbReference>
<evidence type="ECO:0000256" key="11">
    <source>
        <dbReference type="ARBA" id="ARBA00029774"/>
    </source>
</evidence>
<dbReference type="NCBIfam" id="TIGR00057">
    <property type="entry name" value="L-threonylcarbamoyladenylate synthase"/>
    <property type="match status" value="1"/>
</dbReference>
<dbReference type="InterPro" id="IPR038385">
    <property type="entry name" value="Sua5/YwlC_C"/>
</dbReference>
<dbReference type="GO" id="GO:0000049">
    <property type="term" value="F:tRNA binding"/>
    <property type="evidence" value="ECO:0007669"/>
    <property type="project" value="TreeGrafter"/>
</dbReference>
<dbReference type="GO" id="GO:0003725">
    <property type="term" value="F:double-stranded RNA binding"/>
    <property type="evidence" value="ECO:0007669"/>
    <property type="project" value="InterPro"/>
</dbReference>
<comment type="caution">
    <text evidence="14">The sequence shown here is derived from an EMBL/GenBank/DDBJ whole genome shotgun (WGS) entry which is preliminary data.</text>
</comment>
<dbReference type="Gene3D" id="3.90.870.10">
    <property type="entry name" value="DHBP synthase"/>
    <property type="match status" value="1"/>
</dbReference>
<dbReference type="InterPro" id="IPR006070">
    <property type="entry name" value="Sua5-like_dom"/>
</dbReference>
<sequence>MKPRSSTTSPETAVASITIVRQLTKMLLAATPQGLARAGESLRQGRLVAFPTETVYGLGANAFDAKALLSIFEAKGRPLTDPLIVHIPTVDDALALVELDDKGTAMFKTLATAFWPGPLTLIAPAIPALPREVSANTGFVGLRIPNHSIAQALLREAKVPVAAPSANRFGHVSPTTAQHVVNDLGTYSGGLEVIDNVGHPCCQVGIESTVAKLVPDQNQLLVFRRGGVSEAALHDVLNVQQRLHVDIVYAQRVVADHSTQNQVAPGQLLTHYAPDVPTFMVDTTPVAAPADADVRTWVVVDFHGQLQALQPVVAAYLDLSPPYARDSIGLIQIRALVIRGDITEAARNVFDALRWAEQVPNATVRSWRRMLSDNLSALAHFDPGRVGCGPRTRRRPPRQVPDLSIQQRTLMTTHVLSRLFRASSGNRTSI</sequence>
<dbReference type="InterPro" id="IPR050156">
    <property type="entry name" value="TC-AMP_synthase_SUA5"/>
</dbReference>
<dbReference type="EMBL" id="QUSY01000619">
    <property type="protein sequence ID" value="RHY28241.1"/>
    <property type="molecule type" value="Genomic_DNA"/>
</dbReference>
<proteinExistence type="inferred from homology"/>
<dbReference type="FunFam" id="3.90.870.10:FF:000009">
    <property type="entry name" value="Threonylcarbamoyl-AMP synthase, putative"/>
    <property type="match status" value="1"/>
</dbReference>
<evidence type="ECO:0000256" key="4">
    <source>
        <dbReference type="ARBA" id="ARBA00015492"/>
    </source>
</evidence>
<evidence type="ECO:0000259" key="13">
    <source>
        <dbReference type="PROSITE" id="PS51163"/>
    </source>
</evidence>
<dbReference type="AlphaFoldDB" id="A0A418ASS7"/>
<dbReference type="PANTHER" id="PTHR17490">
    <property type="entry name" value="SUA5"/>
    <property type="match status" value="1"/>
</dbReference>
<evidence type="ECO:0000313" key="15">
    <source>
        <dbReference type="Proteomes" id="UP000285060"/>
    </source>
</evidence>
<dbReference type="VEuPathDB" id="FungiDB:H310_02380"/>
<evidence type="ECO:0000256" key="12">
    <source>
        <dbReference type="ARBA" id="ARBA00048366"/>
    </source>
</evidence>
<dbReference type="PANTHER" id="PTHR17490:SF16">
    <property type="entry name" value="THREONYLCARBAMOYL-AMP SYNTHASE"/>
    <property type="match status" value="1"/>
</dbReference>
<keyword evidence="6" id="KW-0808">Transferase</keyword>
<dbReference type="GO" id="GO:0005737">
    <property type="term" value="C:cytoplasm"/>
    <property type="evidence" value="ECO:0007669"/>
    <property type="project" value="UniProtKB-SubCell"/>
</dbReference>
<evidence type="ECO:0000256" key="10">
    <source>
        <dbReference type="ARBA" id="ARBA00022840"/>
    </source>
</evidence>
<evidence type="ECO:0000256" key="1">
    <source>
        <dbReference type="ARBA" id="ARBA00004496"/>
    </source>
</evidence>
<name>A0A418ASS7_9STRA</name>
<evidence type="ECO:0000256" key="3">
    <source>
        <dbReference type="ARBA" id="ARBA00012584"/>
    </source>
</evidence>
<dbReference type="EC" id="2.7.7.87" evidence="3"/>
<dbReference type="GO" id="GO:0008033">
    <property type="term" value="P:tRNA processing"/>
    <property type="evidence" value="ECO:0007669"/>
    <property type="project" value="UniProtKB-KW"/>
</dbReference>
<reference evidence="14 15" key="1">
    <citation type="submission" date="2018-08" db="EMBL/GenBank/DDBJ databases">
        <title>Aphanomyces genome sequencing and annotation.</title>
        <authorList>
            <person name="Minardi D."/>
            <person name="Oidtmann B."/>
            <person name="Van Der Giezen M."/>
            <person name="Studholme D.J."/>
        </authorList>
    </citation>
    <scope>NUCLEOTIDE SEQUENCE [LARGE SCALE GENOMIC DNA]</scope>
    <source>
        <strain evidence="14 15">NJM0002</strain>
    </source>
</reference>
<feature type="domain" description="YrdC-like" evidence="13">
    <location>
        <begin position="32"/>
        <end position="228"/>
    </location>
</feature>
<keyword evidence="7" id="KW-0819">tRNA processing</keyword>
<organism evidence="14 15">
    <name type="scientific">Aphanomyces invadans</name>
    <dbReference type="NCBI Taxonomy" id="157072"/>
    <lineage>
        <taxon>Eukaryota</taxon>
        <taxon>Sar</taxon>
        <taxon>Stramenopiles</taxon>
        <taxon>Oomycota</taxon>
        <taxon>Saprolegniomycetes</taxon>
        <taxon>Saprolegniales</taxon>
        <taxon>Verrucalvaceae</taxon>
        <taxon>Aphanomyces</taxon>
    </lineage>
</organism>
<dbReference type="GO" id="GO:0061710">
    <property type="term" value="F:L-threonylcarbamoyladenylate synthase"/>
    <property type="evidence" value="ECO:0007669"/>
    <property type="project" value="UniProtKB-EC"/>
</dbReference>
<evidence type="ECO:0000256" key="8">
    <source>
        <dbReference type="ARBA" id="ARBA00022695"/>
    </source>
</evidence>
<keyword evidence="9" id="KW-0547">Nucleotide-binding</keyword>
<keyword evidence="5" id="KW-0963">Cytoplasm</keyword>
<keyword evidence="8" id="KW-0548">Nucleotidyltransferase</keyword>
<dbReference type="Gene3D" id="3.40.50.11030">
    <property type="entry name" value="Threonylcarbamoyl-AMP synthase, C-terminal domain"/>
    <property type="match status" value="1"/>
</dbReference>
<comment type="catalytic activity">
    <reaction evidence="12">
        <text>L-threonine + hydrogencarbonate + ATP = L-threonylcarbamoyladenylate + diphosphate + H2O</text>
        <dbReference type="Rhea" id="RHEA:36407"/>
        <dbReference type="ChEBI" id="CHEBI:15377"/>
        <dbReference type="ChEBI" id="CHEBI:17544"/>
        <dbReference type="ChEBI" id="CHEBI:30616"/>
        <dbReference type="ChEBI" id="CHEBI:33019"/>
        <dbReference type="ChEBI" id="CHEBI:57926"/>
        <dbReference type="ChEBI" id="CHEBI:73682"/>
        <dbReference type="EC" id="2.7.7.87"/>
    </reaction>
</comment>
<evidence type="ECO:0000256" key="5">
    <source>
        <dbReference type="ARBA" id="ARBA00022490"/>
    </source>
</evidence>
<keyword evidence="10" id="KW-0067">ATP-binding</keyword>
<protein>
    <recommendedName>
        <fullName evidence="4">Threonylcarbamoyl-AMP synthase</fullName>
        <ecNumber evidence="3">2.7.7.87</ecNumber>
    </recommendedName>
    <alternativeName>
        <fullName evidence="11">L-threonylcarbamoyladenylate synthase</fullName>
    </alternativeName>
</protein>
<dbReference type="GO" id="GO:0006450">
    <property type="term" value="P:regulation of translational fidelity"/>
    <property type="evidence" value="ECO:0007669"/>
    <property type="project" value="TreeGrafter"/>
</dbReference>
<comment type="subcellular location">
    <subcellularLocation>
        <location evidence="1">Cytoplasm</location>
    </subcellularLocation>
</comment>
<dbReference type="Pfam" id="PF03481">
    <property type="entry name" value="Sua5_C"/>
    <property type="match status" value="1"/>
</dbReference>
<dbReference type="PROSITE" id="PS51163">
    <property type="entry name" value="YRDC"/>
    <property type="match status" value="1"/>
</dbReference>
<evidence type="ECO:0000256" key="9">
    <source>
        <dbReference type="ARBA" id="ARBA00022741"/>
    </source>
</evidence>
<evidence type="ECO:0000256" key="6">
    <source>
        <dbReference type="ARBA" id="ARBA00022679"/>
    </source>
</evidence>
<dbReference type="GO" id="GO:0005524">
    <property type="term" value="F:ATP binding"/>
    <property type="evidence" value="ECO:0007669"/>
    <property type="project" value="UniProtKB-KW"/>
</dbReference>
<gene>
    <name evidence="14" type="ORF">DYB32_006469</name>
</gene>
<keyword evidence="15" id="KW-1185">Reference proteome</keyword>
<dbReference type="Proteomes" id="UP000285060">
    <property type="component" value="Unassembled WGS sequence"/>
</dbReference>
<dbReference type="SUPFAM" id="SSF55821">
    <property type="entry name" value="YrdC/RibB"/>
    <property type="match status" value="1"/>
</dbReference>
<accession>A0A418ASS7</accession>